<dbReference type="OrthoDB" id="110124at2759"/>
<dbReference type="Proteomes" id="UP000028582">
    <property type="component" value="Unassembled WGS sequence"/>
</dbReference>
<keyword evidence="3" id="KW-0862">Zinc</keyword>
<keyword evidence="2" id="KW-0863">Zinc-finger</keyword>
<evidence type="ECO:0000313" key="5">
    <source>
        <dbReference type="EMBL" id="ETO75932.1"/>
    </source>
</evidence>
<evidence type="ECO:0000313" key="6">
    <source>
        <dbReference type="Proteomes" id="UP000028582"/>
    </source>
</evidence>
<comment type="caution">
    <text evidence="5">The sequence shown here is derived from an EMBL/GenBank/DDBJ whole genome shotgun (WGS) entry which is preliminary data.</text>
</comment>
<feature type="domain" description="BED-type" evidence="4">
    <location>
        <begin position="18"/>
        <end position="48"/>
    </location>
</feature>
<dbReference type="InterPro" id="IPR003656">
    <property type="entry name" value="Znf_BED"/>
</dbReference>
<dbReference type="PANTHER" id="PTHR40866:SF1">
    <property type="entry name" value="BED-TYPE DOMAIN-CONTAINING PROTEIN"/>
    <property type="match status" value="1"/>
</dbReference>
<evidence type="ECO:0000256" key="3">
    <source>
        <dbReference type="ARBA" id="ARBA00022833"/>
    </source>
</evidence>
<dbReference type="GO" id="GO:0008270">
    <property type="term" value="F:zinc ion binding"/>
    <property type="evidence" value="ECO:0007669"/>
    <property type="project" value="UniProtKB-KW"/>
</dbReference>
<proteinExistence type="predicted"/>
<protein>
    <recommendedName>
        <fullName evidence="4">BED-type domain-containing protein</fullName>
    </recommendedName>
</protein>
<reference evidence="5 6" key="1">
    <citation type="submission" date="2013-11" db="EMBL/GenBank/DDBJ databases">
        <title>The Genome Sequence of Phytophthora parasitica P1976.</title>
        <authorList>
            <consortium name="The Broad Institute Genomics Platform"/>
            <person name="Russ C."/>
            <person name="Tyler B."/>
            <person name="Panabieres F."/>
            <person name="Shan W."/>
            <person name="Tripathy S."/>
            <person name="Grunwald N."/>
            <person name="Machado M."/>
            <person name="Johnson C.S."/>
            <person name="Walker B."/>
            <person name="Young S."/>
            <person name="Zeng Q."/>
            <person name="Gargeya S."/>
            <person name="Fitzgerald M."/>
            <person name="Haas B."/>
            <person name="Abouelleil A."/>
            <person name="Allen A.W."/>
            <person name="Alvarado L."/>
            <person name="Arachchi H.M."/>
            <person name="Berlin A.M."/>
            <person name="Chapman S.B."/>
            <person name="Gainer-Dewar J."/>
            <person name="Goldberg J."/>
            <person name="Griggs A."/>
            <person name="Gujja S."/>
            <person name="Hansen M."/>
            <person name="Howarth C."/>
            <person name="Imamovic A."/>
            <person name="Ireland A."/>
            <person name="Larimer J."/>
            <person name="McCowan C."/>
            <person name="Murphy C."/>
            <person name="Pearson M."/>
            <person name="Poon T.W."/>
            <person name="Priest M."/>
            <person name="Roberts A."/>
            <person name="Saif S."/>
            <person name="Shea T."/>
            <person name="Sisk P."/>
            <person name="Sykes S."/>
            <person name="Wortman J."/>
            <person name="Nusbaum C."/>
            <person name="Birren B."/>
        </authorList>
    </citation>
    <scope>NUCLEOTIDE SEQUENCE [LARGE SCALE GENOMIC DNA]</scope>
    <source>
        <strain evidence="5 6">P1976</strain>
    </source>
</reference>
<organism evidence="5 6">
    <name type="scientific">Phytophthora nicotianae P1976</name>
    <dbReference type="NCBI Taxonomy" id="1317066"/>
    <lineage>
        <taxon>Eukaryota</taxon>
        <taxon>Sar</taxon>
        <taxon>Stramenopiles</taxon>
        <taxon>Oomycota</taxon>
        <taxon>Peronosporomycetes</taxon>
        <taxon>Peronosporales</taxon>
        <taxon>Peronosporaceae</taxon>
        <taxon>Phytophthora</taxon>
    </lineage>
</organism>
<evidence type="ECO:0000256" key="2">
    <source>
        <dbReference type="ARBA" id="ARBA00022771"/>
    </source>
</evidence>
<dbReference type="EMBL" id="ANJA01001613">
    <property type="protein sequence ID" value="ETO75932.1"/>
    <property type="molecule type" value="Genomic_DNA"/>
</dbReference>
<gene>
    <name evidence="5" type="ORF">F444_08578</name>
</gene>
<dbReference type="Pfam" id="PF02892">
    <property type="entry name" value="zf-BED"/>
    <property type="match status" value="1"/>
</dbReference>
<dbReference type="AlphaFoldDB" id="A0A081AAM1"/>
<keyword evidence="1" id="KW-0479">Metal-binding</keyword>
<evidence type="ECO:0000259" key="4">
    <source>
        <dbReference type="Pfam" id="PF02892"/>
    </source>
</evidence>
<evidence type="ECO:0000256" key="1">
    <source>
        <dbReference type="ARBA" id="ARBA00022723"/>
    </source>
</evidence>
<dbReference type="PANTHER" id="PTHR40866">
    <property type="entry name" value="BED-TYPE DOMAIN-CONTAINING PROTEIN"/>
    <property type="match status" value="1"/>
</dbReference>
<dbReference type="GO" id="GO:0003677">
    <property type="term" value="F:DNA binding"/>
    <property type="evidence" value="ECO:0007669"/>
    <property type="project" value="InterPro"/>
</dbReference>
<sequence length="418" mass="47735">MKFSNKDLYSLLFTELAPKQARCNTCQKVYKSGNSCTNQVHHLLKRHPDYQELAVAAYRKSNRFGLILSDQRTSDVFRWIEWCVMNHMPVNFGERPLVRKNAKMEPISTVTLQKYIDLLYTYVSDDIALKLPEKFGVVLDGWSSGGYHFTAIMACLTHRFVLLAFCPLGDEEGLRAQSLFDLIADTLSTFKRPWESVLFMIGDNCSVNQEIGRKLETLLAKIHALMKHLSTIKCRAALRKVTPLAPAVRNATHWSILFSTVERYTKLHPALQSMDHVTISKYGIARFMLSESETAQATELLSTLFDSHEVTKALQDPTLTLIGVRRVFDWVSRQYPAMKGRLAPDSAVVNYPALETGITKTITGGRLTTREQENCKVLRPHMLRHELKRRHASFWGPSFRKRPSAYYVHVCVVDTSYV</sequence>
<accession>A0A081AAM1</accession>
<name>A0A081AAM1_PHYNI</name>